<name>A0ABV5FU50_9MICC</name>
<gene>
    <name evidence="2" type="ORF">ACFFX0_03000</name>
</gene>
<accession>A0ABV5FU50</accession>
<organism evidence="2 3">
    <name type="scientific">Citricoccus parietis</name>
    <dbReference type="NCBI Taxonomy" id="592307"/>
    <lineage>
        <taxon>Bacteria</taxon>
        <taxon>Bacillati</taxon>
        <taxon>Actinomycetota</taxon>
        <taxon>Actinomycetes</taxon>
        <taxon>Micrococcales</taxon>
        <taxon>Micrococcaceae</taxon>
        <taxon>Citricoccus</taxon>
    </lineage>
</organism>
<keyword evidence="3" id="KW-1185">Reference proteome</keyword>
<reference evidence="2 3" key="1">
    <citation type="submission" date="2024-09" db="EMBL/GenBank/DDBJ databases">
        <authorList>
            <person name="Sun Q."/>
            <person name="Mori K."/>
        </authorList>
    </citation>
    <scope>NUCLEOTIDE SEQUENCE [LARGE SCALE GENOMIC DNA]</scope>
    <source>
        <strain evidence="2 3">CCM 7609</strain>
    </source>
</reference>
<feature type="compositionally biased region" description="Acidic residues" evidence="1">
    <location>
        <begin position="44"/>
        <end position="53"/>
    </location>
</feature>
<evidence type="ECO:0000313" key="2">
    <source>
        <dbReference type="EMBL" id="MFB9070212.1"/>
    </source>
</evidence>
<evidence type="ECO:0000256" key="1">
    <source>
        <dbReference type="SAM" id="MobiDB-lite"/>
    </source>
</evidence>
<dbReference type="Proteomes" id="UP001589575">
    <property type="component" value="Unassembled WGS sequence"/>
</dbReference>
<evidence type="ECO:0000313" key="3">
    <source>
        <dbReference type="Proteomes" id="UP001589575"/>
    </source>
</evidence>
<comment type="caution">
    <text evidence="2">The sequence shown here is derived from an EMBL/GenBank/DDBJ whole genome shotgun (WGS) entry which is preliminary data.</text>
</comment>
<proteinExistence type="predicted"/>
<dbReference type="EMBL" id="JBHMFI010000001">
    <property type="protein sequence ID" value="MFB9070212.1"/>
    <property type="molecule type" value="Genomic_DNA"/>
</dbReference>
<feature type="region of interest" description="Disordered" evidence="1">
    <location>
        <begin position="26"/>
        <end position="53"/>
    </location>
</feature>
<protein>
    <submittedName>
        <fullName evidence="2">Uncharacterized protein</fullName>
    </submittedName>
</protein>
<sequence length="53" mass="5834">MSMRDWFLSLEVVLVDELFGRRFPGAGGRGGFARQHDDHGNGQDDAEQGGERG</sequence>